<feature type="compositionally biased region" description="Basic residues" evidence="1">
    <location>
        <begin position="1"/>
        <end position="12"/>
    </location>
</feature>
<keyword evidence="3" id="KW-1185">Reference proteome</keyword>
<name>A0A1E5UM97_9POAL</name>
<reference evidence="2 3" key="1">
    <citation type="submission" date="2016-09" db="EMBL/GenBank/DDBJ databases">
        <title>The draft genome of Dichanthelium oligosanthes: A C3 panicoid grass species.</title>
        <authorList>
            <person name="Studer A.J."/>
            <person name="Schnable J.C."/>
            <person name="Brutnell T.P."/>
        </authorList>
    </citation>
    <scope>NUCLEOTIDE SEQUENCE [LARGE SCALE GENOMIC DNA]</scope>
    <source>
        <strain evidence="3">cv. Kellogg 1175</strain>
        <tissue evidence="2">Leaf</tissue>
    </source>
</reference>
<evidence type="ECO:0000256" key="1">
    <source>
        <dbReference type="SAM" id="MobiDB-lite"/>
    </source>
</evidence>
<dbReference type="Proteomes" id="UP000095767">
    <property type="component" value="Unassembled WGS sequence"/>
</dbReference>
<feature type="compositionally biased region" description="Basic and acidic residues" evidence="1">
    <location>
        <begin position="23"/>
        <end position="34"/>
    </location>
</feature>
<organism evidence="2 3">
    <name type="scientific">Dichanthelium oligosanthes</name>
    <dbReference type="NCBI Taxonomy" id="888268"/>
    <lineage>
        <taxon>Eukaryota</taxon>
        <taxon>Viridiplantae</taxon>
        <taxon>Streptophyta</taxon>
        <taxon>Embryophyta</taxon>
        <taxon>Tracheophyta</taxon>
        <taxon>Spermatophyta</taxon>
        <taxon>Magnoliopsida</taxon>
        <taxon>Liliopsida</taxon>
        <taxon>Poales</taxon>
        <taxon>Poaceae</taxon>
        <taxon>PACMAD clade</taxon>
        <taxon>Panicoideae</taxon>
        <taxon>Panicodae</taxon>
        <taxon>Paniceae</taxon>
        <taxon>Dichantheliinae</taxon>
        <taxon>Dichanthelium</taxon>
    </lineage>
</organism>
<comment type="caution">
    <text evidence="2">The sequence shown here is derived from an EMBL/GenBank/DDBJ whole genome shotgun (WGS) entry which is preliminary data.</text>
</comment>
<accession>A0A1E5UM97</accession>
<proteinExistence type="predicted"/>
<sequence length="34" mass="3913">LGHHLLRAHPHAPHQQLGRALHRAAEGERQHPQR</sequence>
<dbReference type="EMBL" id="LWDX02071470">
    <property type="protein sequence ID" value="OEL14003.1"/>
    <property type="molecule type" value="Genomic_DNA"/>
</dbReference>
<gene>
    <name evidence="2" type="ORF">BAE44_0024978</name>
</gene>
<evidence type="ECO:0000313" key="2">
    <source>
        <dbReference type="EMBL" id="OEL14003.1"/>
    </source>
</evidence>
<feature type="non-terminal residue" evidence="2">
    <location>
        <position position="1"/>
    </location>
</feature>
<dbReference type="AlphaFoldDB" id="A0A1E5UM97"/>
<protein>
    <submittedName>
        <fullName evidence="2">Uncharacterized protein</fullName>
    </submittedName>
</protein>
<evidence type="ECO:0000313" key="3">
    <source>
        <dbReference type="Proteomes" id="UP000095767"/>
    </source>
</evidence>
<feature type="region of interest" description="Disordered" evidence="1">
    <location>
        <begin position="1"/>
        <end position="34"/>
    </location>
</feature>